<dbReference type="Gene3D" id="3.40.50.2300">
    <property type="match status" value="2"/>
</dbReference>
<gene>
    <name evidence="5" type="ORF">AVL62_14445</name>
</gene>
<dbReference type="GO" id="GO:0000976">
    <property type="term" value="F:transcription cis-regulatory region binding"/>
    <property type="evidence" value="ECO:0007669"/>
    <property type="project" value="TreeGrafter"/>
</dbReference>
<name>A0A0W8I4M8_9MICO</name>
<protein>
    <recommendedName>
        <fullName evidence="4">HTH lacI-type domain-containing protein</fullName>
    </recommendedName>
</protein>
<accession>A0A0W8I4M8</accession>
<evidence type="ECO:0000313" key="5">
    <source>
        <dbReference type="EMBL" id="KUG52773.1"/>
    </source>
</evidence>
<dbReference type="EMBL" id="LQBL01000029">
    <property type="protein sequence ID" value="KUG52773.1"/>
    <property type="molecule type" value="Genomic_DNA"/>
</dbReference>
<evidence type="ECO:0000256" key="1">
    <source>
        <dbReference type="ARBA" id="ARBA00023015"/>
    </source>
</evidence>
<evidence type="ECO:0000259" key="4">
    <source>
        <dbReference type="PROSITE" id="PS50932"/>
    </source>
</evidence>
<dbReference type="SUPFAM" id="SSF47413">
    <property type="entry name" value="lambda repressor-like DNA-binding domains"/>
    <property type="match status" value="1"/>
</dbReference>
<dbReference type="AlphaFoldDB" id="A0A0W8I4M8"/>
<dbReference type="PANTHER" id="PTHR30146:SF109">
    <property type="entry name" value="HTH-TYPE TRANSCRIPTIONAL REGULATOR GALS"/>
    <property type="match status" value="1"/>
</dbReference>
<evidence type="ECO:0000256" key="2">
    <source>
        <dbReference type="ARBA" id="ARBA00023125"/>
    </source>
</evidence>
<dbReference type="InterPro" id="IPR046335">
    <property type="entry name" value="LacI/GalR-like_sensor"/>
</dbReference>
<dbReference type="STRING" id="767452.AVL62_14445"/>
<dbReference type="Proteomes" id="UP000054837">
    <property type="component" value="Unassembled WGS sequence"/>
</dbReference>
<keyword evidence="6" id="KW-1185">Reference proteome</keyword>
<dbReference type="CDD" id="cd06267">
    <property type="entry name" value="PBP1_LacI_sugar_binding-like"/>
    <property type="match status" value="1"/>
</dbReference>
<keyword evidence="3" id="KW-0804">Transcription</keyword>
<dbReference type="Pfam" id="PF13377">
    <property type="entry name" value="Peripla_BP_3"/>
    <property type="match status" value="1"/>
</dbReference>
<dbReference type="PROSITE" id="PS50932">
    <property type="entry name" value="HTH_LACI_2"/>
    <property type="match status" value="1"/>
</dbReference>
<dbReference type="Pfam" id="PF00356">
    <property type="entry name" value="LacI"/>
    <property type="match status" value="1"/>
</dbReference>
<dbReference type="PRINTS" id="PR00036">
    <property type="entry name" value="HTHLACI"/>
</dbReference>
<dbReference type="CDD" id="cd01392">
    <property type="entry name" value="HTH_LacI"/>
    <property type="match status" value="1"/>
</dbReference>
<dbReference type="InterPro" id="IPR028082">
    <property type="entry name" value="Peripla_BP_I"/>
</dbReference>
<comment type="caution">
    <text evidence="5">The sequence shown here is derived from an EMBL/GenBank/DDBJ whole genome shotgun (WGS) entry which is preliminary data.</text>
</comment>
<sequence>MTSLSGESAATSRPTMKDVAALAGVGLKTVSRVVNGERNVSEAMRERVLHAASSLHYQLDERAAMLKRANSRTNTLGLLLSSVGNAFDSKVHAAVERVANEHGMVTFAASSDDEPATELSRINAFLQRRVDGLILTTSRDDHSHLAPERARGLPVVFVDRLPRGITADVVRSDNVGGAVTATRQLWDHGHRRIAFLGDLEPLPTMQERRDGFRQVAGGVTGCTELTDLRTEEQALRATLELLDGSEPPTALLAARNTICVGTIRALQQRGRQHDVALIGFDDLEMADLIVPGVSCVVQDTDRIGALAAQRFVARLAGWDDPATVTDLPTRLVRRGSGEIPA</sequence>
<keyword evidence="2" id="KW-0238">DNA-binding</keyword>
<evidence type="ECO:0000256" key="3">
    <source>
        <dbReference type="ARBA" id="ARBA00023163"/>
    </source>
</evidence>
<dbReference type="SMART" id="SM00354">
    <property type="entry name" value="HTH_LACI"/>
    <property type="match status" value="1"/>
</dbReference>
<reference evidence="5 6" key="1">
    <citation type="submission" date="2015-12" db="EMBL/GenBank/DDBJ databases">
        <title>Serinicoccus chungangenesis strain CD08_5 genome sequencing and assembly.</title>
        <authorList>
            <person name="Chander A.M."/>
            <person name="Kaur G."/>
            <person name="Nair G.R."/>
            <person name="Dhawan D.K."/>
            <person name="Kochhar R.K."/>
            <person name="Mayilraj S."/>
            <person name="Bhadada S.K."/>
        </authorList>
    </citation>
    <scope>NUCLEOTIDE SEQUENCE [LARGE SCALE GENOMIC DNA]</scope>
    <source>
        <strain evidence="5 6">CD08_5</strain>
    </source>
</reference>
<evidence type="ECO:0000313" key="6">
    <source>
        <dbReference type="Proteomes" id="UP000054837"/>
    </source>
</evidence>
<dbReference type="InterPro" id="IPR000843">
    <property type="entry name" value="HTH_LacI"/>
</dbReference>
<organism evidence="5 6">
    <name type="scientific">Serinicoccus chungangensis</name>
    <dbReference type="NCBI Taxonomy" id="767452"/>
    <lineage>
        <taxon>Bacteria</taxon>
        <taxon>Bacillati</taxon>
        <taxon>Actinomycetota</taxon>
        <taxon>Actinomycetes</taxon>
        <taxon>Micrococcales</taxon>
        <taxon>Ornithinimicrobiaceae</taxon>
        <taxon>Serinicoccus</taxon>
    </lineage>
</organism>
<keyword evidence="1" id="KW-0805">Transcription regulation</keyword>
<dbReference type="Gene3D" id="1.10.260.40">
    <property type="entry name" value="lambda repressor-like DNA-binding domains"/>
    <property type="match status" value="1"/>
</dbReference>
<proteinExistence type="predicted"/>
<dbReference type="SUPFAM" id="SSF53822">
    <property type="entry name" value="Periplasmic binding protein-like I"/>
    <property type="match status" value="1"/>
</dbReference>
<dbReference type="PROSITE" id="PS00356">
    <property type="entry name" value="HTH_LACI_1"/>
    <property type="match status" value="1"/>
</dbReference>
<dbReference type="PANTHER" id="PTHR30146">
    <property type="entry name" value="LACI-RELATED TRANSCRIPTIONAL REPRESSOR"/>
    <property type="match status" value="1"/>
</dbReference>
<feature type="domain" description="HTH lacI-type" evidence="4">
    <location>
        <begin position="14"/>
        <end position="68"/>
    </location>
</feature>
<dbReference type="InterPro" id="IPR010982">
    <property type="entry name" value="Lambda_DNA-bd_dom_sf"/>
</dbReference>
<dbReference type="GO" id="GO:0003700">
    <property type="term" value="F:DNA-binding transcription factor activity"/>
    <property type="evidence" value="ECO:0007669"/>
    <property type="project" value="TreeGrafter"/>
</dbReference>